<evidence type="ECO:0000313" key="2">
    <source>
        <dbReference type="EMBL" id="AIA64699.1"/>
    </source>
</evidence>
<gene>
    <name evidence="2" type="ORF">CR8_169</name>
</gene>
<proteinExistence type="predicted"/>
<dbReference type="RefSeq" id="YP_009042406.1">
    <property type="nucleotide sequence ID" value="NC_024354.1"/>
</dbReference>
<dbReference type="Proteomes" id="UP000026984">
    <property type="component" value="Segment"/>
</dbReference>
<accession>A0A060AH35</accession>
<evidence type="ECO:0000256" key="1">
    <source>
        <dbReference type="SAM" id="MobiDB-lite"/>
    </source>
</evidence>
<keyword evidence="3" id="KW-1185">Reference proteome</keyword>
<evidence type="ECO:0000313" key="3">
    <source>
        <dbReference type="Proteomes" id="UP000026984"/>
    </source>
</evidence>
<feature type="region of interest" description="Disordered" evidence="1">
    <location>
        <begin position="124"/>
        <end position="143"/>
    </location>
</feature>
<organism evidence="2 3">
    <name type="scientific">Cronobacter phage CR8</name>
    <dbReference type="NCBI Taxonomy" id="1327934"/>
    <lineage>
        <taxon>Viruses</taxon>
        <taxon>Duplodnaviria</taxon>
        <taxon>Heunggongvirae</taxon>
        <taxon>Uroviricota</taxon>
        <taxon>Caudoviricetes</taxon>
        <taxon>Vequintavirinae</taxon>
        <taxon>Certrevirus</taxon>
        <taxon>Certrevirus CR8</taxon>
    </lineage>
</organism>
<dbReference type="EMBL" id="KC954774">
    <property type="protein sequence ID" value="AIA64699.1"/>
    <property type="molecule type" value="Genomic_DNA"/>
</dbReference>
<reference evidence="2 3" key="1">
    <citation type="submission" date="2013-04" db="EMBL/GenBank/DDBJ databases">
        <title>Complete Genome Sequence of Cronobacter sakazakii Bacteriophage CR8.</title>
        <authorList>
            <person name="Kim Y."/>
            <person name="Shin H."/>
            <person name="Ryu S."/>
        </authorList>
    </citation>
    <scope>NUCLEOTIDE SEQUENCE [LARGE SCALE GENOMIC DNA]</scope>
</reference>
<protein>
    <submittedName>
        <fullName evidence="2">Uncharacterized protein</fullName>
    </submittedName>
</protein>
<name>A0A060AH35_9CAUD</name>
<dbReference type="GeneID" id="19686920"/>
<sequence>MYTIISYRENDAVYRGGYCEGRTDSGMTLQSTQDREQAIELLAHAIYLDTVAQDRSLNKDYEFTAGADITLGINGYFGTSYAVDEISDEEYEKYSAERQLMLEDAEILAKRKYDARLVDHREAQRLRAEKAEQQAAERREAEERAQLARLKAKYGE</sequence>
<dbReference type="KEGG" id="vg:19686920"/>